<comment type="function">
    <text evidence="9">Catalyzes the one-electron reduction of superoxide anion radical to hydrogen peroxide at a nonheme ferrous iron center. Plays a fundamental role in case of oxidative stress via its superoxide detoxification activity.</text>
</comment>
<feature type="binding site" evidence="12">
    <location>
        <position position="13"/>
    </location>
    <ligand>
        <name>Fe cation</name>
        <dbReference type="ChEBI" id="CHEBI:24875"/>
        <label>1</label>
    </ligand>
</feature>
<dbReference type="CDD" id="cd03171">
    <property type="entry name" value="SORL_Dfx_classI"/>
    <property type="match status" value="1"/>
</dbReference>
<feature type="binding site" evidence="12">
    <location>
        <position position="69"/>
    </location>
    <ligand>
        <name>Fe cation</name>
        <dbReference type="ChEBI" id="CHEBI:24875"/>
        <label>2</label>
        <note>catalytic</note>
    </ligand>
</feature>
<feature type="binding site" evidence="12">
    <location>
        <position position="75"/>
    </location>
    <ligand>
        <name>Fe cation</name>
        <dbReference type="ChEBI" id="CHEBI:24875"/>
        <label>2</label>
        <note>catalytic</note>
    </ligand>
</feature>
<evidence type="ECO:0000256" key="1">
    <source>
        <dbReference type="ARBA" id="ARBA00001973"/>
    </source>
</evidence>
<keyword evidence="5" id="KW-0813">Transport</keyword>
<sequence length="129" mass="14637">MAKTKRIYRCSECGDLIEVIKEGCGNYSCHGKPMELLEAQTADWKNEKHVPVIEKIDGGFKVIVGSTLHPMEQDHYIEWIELSDDSGNVYRKHLKPGDAPEAVFMIDTGQVVAREHCNKHGLWKGDKQK</sequence>
<evidence type="ECO:0000256" key="4">
    <source>
        <dbReference type="ARBA" id="ARBA00014839"/>
    </source>
</evidence>
<accession>A0A9D5K8V5</accession>
<keyword evidence="7" id="KW-0249">Electron transport</keyword>
<feature type="domain" description="Desulfoferrodoxin ferrous iron-binding" evidence="13">
    <location>
        <begin position="42"/>
        <end position="125"/>
    </location>
</feature>
<evidence type="ECO:0000256" key="3">
    <source>
        <dbReference type="ARBA" id="ARBA00012679"/>
    </source>
</evidence>
<proteinExistence type="inferred from homology"/>
<name>A0A9D5K8V5_UNCW3</name>
<dbReference type="GO" id="GO:0019430">
    <property type="term" value="P:removal of superoxide radicals"/>
    <property type="evidence" value="ECO:0007669"/>
    <property type="project" value="InterPro"/>
</dbReference>
<feature type="binding site" evidence="12">
    <location>
        <position position="29"/>
    </location>
    <ligand>
        <name>Fe cation</name>
        <dbReference type="ChEBI" id="CHEBI:24875"/>
        <label>1</label>
    </ligand>
</feature>
<dbReference type="Pfam" id="PF01880">
    <property type="entry name" value="Desulfoferrodox"/>
    <property type="match status" value="1"/>
</dbReference>
<evidence type="ECO:0000256" key="9">
    <source>
        <dbReference type="ARBA" id="ARBA00024690"/>
    </source>
</evidence>
<evidence type="ECO:0000256" key="10">
    <source>
        <dbReference type="ARBA" id="ARBA00031398"/>
    </source>
</evidence>
<feature type="binding site" evidence="12">
    <location>
        <position position="117"/>
    </location>
    <ligand>
        <name>Fe cation</name>
        <dbReference type="ChEBI" id="CHEBI:24875"/>
        <label>1</label>
    </ligand>
</feature>
<organism evidence="15 16">
    <name type="scientific">candidate division WOR-3 bacterium</name>
    <dbReference type="NCBI Taxonomy" id="2052148"/>
    <lineage>
        <taxon>Bacteria</taxon>
        <taxon>Bacteria division WOR-3</taxon>
    </lineage>
</organism>
<evidence type="ECO:0000256" key="8">
    <source>
        <dbReference type="ARBA" id="ARBA00023004"/>
    </source>
</evidence>
<dbReference type="InterPro" id="IPR051233">
    <property type="entry name" value="Desulfoferrodoxin_SOR"/>
</dbReference>
<evidence type="ECO:0000259" key="13">
    <source>
        <dbReference type="Pfam" id="PF01880"/>
    </source>
</evidence>
<feature type="domain" description="Desulfoferrodoxin N-terminal" evidence="14">
    <location>
        <begin position="3"/>
        <end position="37"/>
    </location>
</feature>
<evidence type="ECO:0000256" key="5">
    <source>
        <dbReference type="ARBA" id="ARBA00022448"/>
    </source>
</evidence>
<evidence type="ECO:0000256" key="2">
    <source>
        <dbReference type="ARBA" id="ARBA00005941"/>
    </source>
</evidence>
<comment type="cofactor">
    <cofactor evidence="12">
        <name>Fe(2+)</name>
        <dbReference type="ChEBI" id="CHEBI:29033"/>
    </cofactor>
    <text evidence="12">Binds 1 Fe(2+) ion per subunit. The iron ion 2 is coordinated via four histidines and one cysteine residue.</text>
</comment>
<dbReference type="SUPFAM" id="SSF49367">
    <property type="entry name" value="Superoxide reductase-like"/>
    <property type="match status" value="1"/>
</dbReference>
<dbReference type="InterPro" id="IPR004793">
    <property type="entry name" value="Desulfoferrodoxin_rbo"/>
</dbReference>
<comment type="caution">
    <text evidence="15">The sequence shown here is derived from an EMBL/GenBank/DDBJ whole genome shotgun (WGS) entry which is preliminary data.</text>
</comment>
<reference evidence="15" key="1">
    <citation type="submission" date="2019-11" db="EMBL/GenBank/DDBJ databases">
        <title>Microbial mats filling the niche in hypersaline microbial mats.</title>
        <authorList>
            <person name="Wong H.L."/>
            <person name="Macleod F.I."/>
            <person name="White R.A. III"/>
            <person name="Burns B.P."/>
        </authorList>
    </citation>
    <scope>NUCLEOTIDE SEQUENCE</scope>
    <source>
        <strain evidence="15">Bin_327</strain>
    </source>
</reference>
<feature type="binding site" evidence="12">
    <location>
        <position position="10"/>
    </location>
    <ligand>
        <name>Fe cation</name>
        <dbReference type="ChEBI" id="CHEBI:24875"/>
        <label>1</label>
    </ligand>
</feature>
<dbReference type="InterPro" id="IPR002742">
    <property type="entry name" value="Desulfoferrodoxin_Fe-bd_dom"/>
</dbReference>
<dbReference type="PANTHER" id="PTHR36541">
    <property type="entry name" value="SUPEROXIDE REDUCTASE-RELATED"/>
    <property type="match status" value="1"/>
</dbReference>
<dbReference type="Gene3D" id="2.60.40.730">
    <property type="entry name" value="SOR catalytic domain"/>
    <property type="match status" value="1"/>
</dbReference>
<comment type="cofactor">
    <cofactor evidence="1">
        <name>Cu(2+)</name>
        <dbReference type="ChEBI" id="CHEBI:29036"/>
    </cofactor>
</comment>
<feature type="binding site" evidence="12">
    <location>
        <position position="49"/>
    </location>
    <ligand>
        <name>Fe cation</name>
        <dbReference type="ChEBI" id="CHEBI:24875"/>
        <label>2</label>
        <note>catalytic</note>
    </ligand>
</feature>
<protein>
    <recommendedName>
        <fullName evidence="4">Desulfoferrodoxin</fullName>
        <ecNumber evidence="3">1.15.1.2</ecNumber>
    </recommendedName>
    <alternativeName>
        <fullName evidence="10">Superoxide reductase</fullName>
    </alternativeName>
</protein>
<dbReference type="Proteomes" id="UP000630660">
    <property type="component" value="Unassembled WGS sequence"/>
</dbReference>
<evidence type="ECO:0000256" key="12">
    <source>
        <dbReference type="PIRSR" id="PIRSR604793-1"/>
    </source>
</evidence>
<dbReference type="InterPro" id="IPR004462">
    <property type="entry name" value="Desulfoferrodoxin_N"/>
</dbReference>
<comment type="catalytic activity">
    <reaction evidence="11">
        <text>reduced [rubredoxin] + superoxide + 2 H(+) = oxidized [rubredoxin] + H2O2</text>
        <dbReference type="Rhea" id="RHEA:21324"/>
        <dbReference type="Rhea" id="RHEA-COMP:10302"/>
        <dbReference type="Rhea" id="RHEA-COMP:10303"/>
        <dbReference type="ChEBI" id="CHEBI:15378"/>
        <dbReference type="ChEBI" id="CHEBI:16240"/>
        <dbReference type="ChEBI" id="CHEBI:18421"/>
        <dbReference type="ChEBI" id="CHEBI:29033"/>
        <dbReference type="ChEBI" id="CHEBI:29034"/>
        <dbReference type="EC" id="1.15.1.2"/>
    </reaction>
</comment>
<feature type="binding site" evidence="12">
    <location>
        <position position="120"/>
    </location>
    <ligand>
        <name>Fe cation</name>
        <dbReference type="ChEBI" id="CHEBI:24875"/>
        <label>1</label>
    </ligand>
</feature>
<dbReference type="PANTHER" id="PTHR36541:SF1">
    <property type="entry name" value="SUPEROXIDE REDUCTASE-RELATED"/>
    <property type="match status" value="1"/>
</dbReference>
<dbReference type="AlphaFoldDB" id="A0A9D5K8V5"/>
<evidence type="ECO:0000256" key="7">
    <source>
        <dbReference type="ARBA" id="ARBA00022982"/>
    </source>
</evidence>
<dbReference type="Pfam" id="PF06397">
    <property type="entry name" value="Desulfoferrod_N"/>
    <property type="match status" value="1"/>
</dbReference>
<keyword evidence="8 12" id="KW-0408">Iron</keyword>
<evidence type="ECO:0000313" key="16">
    <source>
        <dbReference type="Proteomes" id="UP000630660"/>
    </source>
</evidence>
<dbReference type="EC" id="1.15.1.2" evidence="3"/>
<keyword evidence="6 12" id="KW-0479">Metal-binding</keyword>
<dbReference type="GO" id="GO:0050605">
    <property type="term" value="F:superoxide reductase activity"/>
    <property type="evidence" value="ECO:0007669"/>
    <property type="project" value="UniProtKB-EC"/>
</dbReference>
<dbReference type="SUPFAM" id="SSF57802">
    <property type="entry name" value="Rubredoxin-like"/>
    <property type="match status" value="1"/>
</dbReference>
<evidence type="ECO:0000313" key="15">
    <source>
        <dbReference type="EMBL" id="MBD3364478.1"/>
    </source>
</evidence>
<dbReference type="NCBIfam" id="TIGR00320">
    <property type="entry name" value="dfx_rbo"/>
    <property type="match status" value="1"/>
</dbReference>
<evidence type="ECO:0000259" key="14">
    <source>
        <dbReference type="Pfam" id="PF06397"/>
    </source>
</evidence>
<dbReference type="EMBL" id="WJKJ01000150">
    <property type="protein sequence ID" value="MBD3364478.1"/>
    <property type="molecule type" value="Genomic_DNA"/>
</dbReference>
<comment type="cofactor">
    <cofactor evidence="12">
        <name>Fe(3+)</name>
        <dbReference type="ChEBI" id="CHEBI:29034"/>
    </cofactor>
    <text evidence="12">Binds 1 Fe(3+) ion per subunit. The iron ion 1 is coordinated via 4 cysteine residues.</text>
</comment>
<evidence type="ECO:0000256" key="11">
    <source>
        <dbReference type="ARBA" id="ARBA00047448"/>
    </source>
</evidence>
<dbReference type="GO" id="GO:0005506">
    <property type="term" value="F:iron ion binding"/>
    <property type="evidence" value="ECO:0007669"/>
    <property type="project" value="InterPro"/>
</dbReference>
<dbReference type="NCBIfam" id="TIGR00332">
    <property type="entry name" value="neela_ferrous"/>
    <property type="match status" value="1"/>
</dbReference>
<gene>
    <name evidence="15" type="ORF">GF359_04620</name>
</gene>
<dbReference type="InterPro" id="IPR036073">
    <property type="entry name" value="Desulfoferrodoxin_Fe-bd_dom_sf"/>
</dbReference>
<comment type="similarity">
    <text evidence="2">Belongs to the desulfoferrodoxin family.</text>
</comment>
<evidence type="ECO:0000256" key="6">
    <source>
        <dbReference type="ARBA" id="ARBA00022723"/>
    </source>
</evidence>